<dbReference type="Proteomes" id="UP000593561">
    <property type="component" value="Unassembled WGS sequence"/>
</dbReference>
<accession>A0A7J8TDE4</accession>
<evidence type="ECO:0000313" key="2">
    <source>
        <dbReference type="Proteomes" id="UP000593561"/>
    </source>
</evidence>
<feature type="non-terminal residue" evidence="1">
    <location>
        <position position="30"/>
    </location>
</feature>
<proteinExistence type="predicted"/>
<evidence type="ECO:0000313" key="1">
    <source>
        <dbReference type="EMBL" id="MBA0636190.1"/>
    </source>
</evidence>
<dbReference type="AlphaFoldDB" id="A0A7J8TDE4"/>
<protein>
    <submittedName>
        <fullName evidence="1">Uncharacterized protein</fullName>
    </submittedName>
</protein>
<keyword evidence="2" id="KW-1185">Reference proteome</keyword>
<gene>
    <name evidence="1" type="ORF">Godav_021956</name>
</gene>
<organism evidence="1 2">
    <name type="scientific">Gossypium davidsonii</name>
    <name type="common">Davidson's cotton</name>
    <name type="synonym">Gossypium klotzschianum subsp. davidsonii</name>
    <dbReference type="NCBI Taxonomy" id="34287"/>
    <lineage>
        <taxon>Eukaryota</taxon>
        <taxon>Viridiplantae</taxon>
        <taxon>Streptophyta</taxon>
        <taxon>Embryophyta</taxon>
        <taxon>Tracheophyta</taxon>
        <taxon>Spermatophyta</taxon>
        <taxon>Magnoliopsida</taxon>
        <taxon>eudicotyledons</taxon>
        <taxon>Gunneridae</taxon>
        <taxon>Pentapetalae</taxon>
        <taxon>rosids</taxon>
        <taxon>malvids</taxon>
        <taxon>Malvales</taxon>
        <taxon>Malvaceae</taxon>
        <taxon>Malvoideae</taxon>
        <taxon>Gossypium</taxon>
    </lineage>
</organism>
<sequence length="30" mass="3327">MGLKQTIRSLDAFPRTEEHLLQKTQSGALG</sequence>
<name>A0A7J8TDE4_GOSDV</name>
<dbReference type="EMBL" id="JABFAC010244798">
    <property type="protein sequence ID" value="MBA0636190.1"/>
    <property type="molecule type" value="Genomic_DNA"/>
</dbReference>
<reference evidence="1 2" key="1">
    <citation type="journal article" date="2019" name="Genome Biol. Evol.">
        <title>Insights into the evolution of the New World diploid cottons (Gossypium, subgenus Houzingenia) based on genome sequencing.</title>
        <authorList>
            <person name="Grover C.E."/>
            <person name="Arick M.A. 2nd"/>
            <person name="Thrash A."/>
            <person name="Conover J.L."/>
            <person name="Sanders W.S."/>
            <person name="Peterson D.G."/>
            <person name="Frelichowski J.E."/>
            <person name="Scheffler J.A."/>
            <person name="Scheffler B.E."/>
            <person name="Wendel J.F."/>
        </authorList>
    </citation>
    <scope>NUCLEOTIDE SEQUENCE [LARGE SCALE GENOMIC DNA]</scope>
    <source>
        <strain evidence="1">27</strain>
        <tissue evidence="1">Leaf</tissue>
    </source>
</reference>
<comment type="caution">
    <text evidence="1">The sequence shown here is derived from an EMBL/GenBank/DDBJ whole genome shotgun (WGS) entry which is preliminary data.</text>
</comment>